<organism evidence="1 2">
    <name type="scientific">Acinetobacter faecalis</name>
    <dbReference type="NCBI Taxonomy" id="2665161"/>
    <lineage>
        <taxon>Bacteria</taxon>
        <taxon>Pseudomonadati</taxon>
        <taxon>Pseudomonadota</taxon>
        <taxon>Gammaproteobacteria</taxon>
        <taxon>Moraxellales</taxon>
        <taxon>Moraxellaceae</taxon>
        <taxon>Acinetobacter</taxon>
    </lineage>
</organism>
<comment type="caution">
    <text evidence="1">The sequence shown here is derived from an EMBL/GenBank/DDBJ whole genome shotgun (WGS) entry which is preliminary data.</text>
</comment>
<dbReference type="EMBL" id="WLYL01000001">
    <property type="protein sequence ID" value="MTD09901.1"/>
    <property type="molecule type" value="Genomic_DNA"/>
</dbReference>
<reference evidence="1 2" key="1">
    <citation type="submission" date="2019-11" db="EMBL/GenBank/DDBJ databases">
        <authorList>
            <person name="An D."/>
        </authorList>
    </citation>
    <scope>NUCLEOTIDE SEQUENCE [LARGE SCALE GENOMIC DNA]</scope>
    <source>
        <strain evidence="1 2">YIM 103518</strain>
    </source>
</reference>
<dbReference type="AlphaFoldDB" id="A0A6L6GBG2"/>
<evidence type="ECO:0000313" key="1">
    <source>
        <dbReference type="EMBL" id="MTD09901.1"/>
    </source>
</evidence>
<dbReference type="InterPro" id="IPR025395">
    <property type="entry name" value="Phage_tail_terminator-like"/>
</dbReference>
<gene>
    <name evidence="1" type="ORF">GIX10_00320</name>
</gene>
<name>A0A6L6GBG2_9GAMM</name>
<evidence type="ECO:0000313" key="2">
    <source>
        <dbReference type="Proteomes" id="UP000473854"/>
    </source>
</evidence>
<accession>A0A6L6GBG2</accession>
<protein>
    <recommendedName>
        <fullName evidence="3">DUF3168 domain-containing protein</fullName>
    </recommendedName>
</protein>
<sequence>MNLTQAETAIYTKIGEFSYPDTTIVIDNQPTLDGKPFTPDKDKPWCRVSINYADSRIVAIGNGPCKRNYGVISIQCFVPKNTGTLDMTNLCDAWDSHLKNFESSHLQVQVVHAPQTVNDADYYAKIIRVEFTVH</sequence>
<proteinExistence type="predicted"/>
<dbReference type="Gene3D" id="3.30.2000.20">
    <property type="match status" value="1"/>
</dbReference>
<dbReference type="Pfam" id="PF13554">
    <property type="entry name" value="Phage_tail_terminator_5"/>
    <property type="match status" value="1"/>
</dbReference>
<dbReference type="Proteomes" id="UP000473854">
    <property type="component" value="Unassembled WGS sequence"/>
</dbReference>
<evidence type="ECO:0008006" key="3">
    <source>
        <dbReference type="Google" id="ProtNLM"/>
    </source>
</evidence>
<dbReference type="RefSeq" id="WP_154771583.1">
    <property type="nucleotide sequence ID" value="NZ_WLYL01000001.1"/>
</dbReference>